<name>A0AAW0IW17_QUESU</name>
<dbReference type="AlphaFoldDB" id="A0AAW0IW17"/>
<gene>
    <name evidence="1" type="ORF">CFP56_041361</name>
</gene>
<accession>A0AAW0IW17</accession>
<evidence type="ECO:0008006" key="3">
    <source>
        <dbReference type="Google" id="ProtNLM"/>
    </source>
</evidence>
<protein>
    <recommendedName>
        <fullName evidence="3">DUF4283 domain-containing protein</fullName>
    </recommendedName>
</protein>
<evidence type="ECO:0000313" key="1">
    <source>
        <dbReference type="EMBL" id="KAK7818446.1"/>
    </source>
</evidence>
<dbReference type="EMBL" id="PKMF04000828">
    <property type="protein sequence ID" value="KAK7818446.1"/>
    <property type="molecule type" value="Genomic_DNA"/>
</dbReference>
<reference evidence="1 2" key="1">
    <citation type="journal article" date="2018" name="Sci. Data">
        <title>The draft genome sequence of cork oak.</title>
        <authorList>
            <person name="Ramos A.M."/>
            <person name="Usie A."/>
            <person name="Barbosa P."/>
            <person name="Barros P.M."/>
            <person name="Capote T."/>
            <person name="Chaves I."/>
            <person name="Simoes F."/>
            <person name="Abreu I."/>
            <person name="Carrasquinho I."/>
            <person name="Faro C."/>
            <person name="Guimaraes J.B."/>
            <person name="Mendonca D."/>
            <person name="Nobrega F."/>
            <person name="Rodrigues L."/>
            <person name="Saibo N.J.M."/>
            <person name="Varela M.C."/>
            <person name="Egas C."/>
            <person name="Matos J."/>
            <person name="Miguel C.M."/>
            <person name="Oliveira M.M."/>
            <person name="Ricardo C.P."/>
            <person name="Goncalves S."/>
        </authorList>
    </citation>
    <scope>NUCLEOTIDE SEQUENCE [LARGE SCALE GENOMIC DNA]</scope>
    <source>
        <strain evidence="2">cv. HL8</strain>
    </source>
</reference>
<dbReference type="Proteomes" id="UP000237347">
    <property type="component" value="Unassembled WGS sequence"/>
</dbReference>
<evidence type="ECO:0000313" key="2">
    <source>
        <dbReference type="Proteomes" id="UP000237347"/>
    </source>
</evidence>
<organism evidence="1 2">
    <name type="scientific">Quercus suber</name>
    <name type="common">Cork oak</name>
    <dbReference type="NCBI Taxonomy" id="58331"/>
    <lineage>
        <taxon>Eukaryota</taxon>
        <taxon>Viridiplantae</taxon>
        <taxon>Streptophyta</taxon>
        <taxon>Embryophyta</taxon>
        <taxon>Tracheophyta</taxon>
        <taxon>Spermatophyta</taxon>
        <taxon>Magnoliopsida</taxon>
        <taxon>eudicotyledons</taxon>
        <taxon>Gunneridae</taxon>
        <taxon>Pentapetalae</taxon>
        <taxon>rosids</taxon>
        <taxon>fabids</taxon>
        <taxon>Fagales</taxon>
        <taxon>Fagaceae</taxon>
        <taxon>Quercus</taxon>
    </lineage>
</organism>
<keyword evidence="2" id="KW-1185">Reference proteome</keyword>
<proteinExistence type="predicted"/>
<comment type="caution">
    <text evidence="1">The sequence shown here is derived from an EMBL/GenBank/DDBJ whole genome shotgun (WGS) entry which is preliminary data.</text>
</comment>
<sequence>MEDTHTSDEDGLTEEAWEIKVTIKMKCKMAGPWQTSIILKLIALQTKLAGIWRPAGKTHLIDIGYGFFIMRFDTLMD</sequence>